<keyword evidence="1" id="KW-0472">Membrane</keyword>
<proteinExistence type="predicted"/>
<accession>R0MH67</accession>
<name>R0MH67_NOSB1</name>
<keyword evidence="1" id="KW-0812">Transmembrane</keyword>
<evidence type="ECO:0000313" key="2">
    <source>
        <dbReference type="EMBL" id="EOB12138.1"/>
    </source>
</evidence>
<dbReference type="Proteomes" id="UP000016927">
    <property type="component" value="Unassembled WGS sequence"/>
</dbReference>
<dbReference type="VEuPathDB" id="MicrosporidiaDB:NBO_514g0003"/>
<gene>
    <name evidence="2" type="ORF">NBO_514g0003</name>
</gene>
<keyword evidence="1" id="KW-1133">Transmembrane helix</keyword>
<organism evidence="2 3">
    <name type="scientific">Nosema bombycis (strain CQ1 / CVCC 102059)</name>
    <name type="common">Microsporidian parasite</name>
    <name type="synonym">Pebrine of silkworm</name>
    <dbReference type="NCBI Taxonomy" id="578461"/>
    <lineage>
        <taxon>Eukaryota</taxon>
        <taxon>Fungi</taxon>
        <taxon>Fungi incertae sedis</taxon>
        <taxon>Microsporidia</taxon>
        <taxon>Nosematidae</taxon>
        <taxon>Nosema</taxon>
    </lineage>
</organism>
<evidence type="ECO:0000256" key="1">
    <source>
        <dbReference type="SAM" id="Phobius"/>
    </source>
</evidence>
<sequence length="54" mass="6571">MFYFNILPSMIFRFKLFISKLYAYTFSVVNLLLNSLFFRALPPYFSFLILDHLH</sequence>
<dbReference type="EMBL" id="KB909422">
    <property type="protein sequence ID" value="EOB12138.1"/>
    <property type="molecule type" value="Genomic_DNA"/>
</dbReference>
<dbReference type="AlphaFoldDB" id="R0MH67"/>
<evidence type="ECO:0000313" key="3">
    <source>
        <dbReference type="Proteomes" id="UP000016927"/>
    </source>
</evidence>
<protein>
    <submittedName>
        <fullName evidence="2">Uncharacterized protein</fullName>
    </submittedName>
</protein>
<keyword evidence="3" id="KW-1185">Reference proteome</keyword>
<reference evidence="2 3" key="1">
    <citation type="journal article" date="2013" name="BMC Genomics">
        <title>Comparative genomics of parasitic silkworm microsporidia reveal an association between genome expansion and host adaptation.</title>
        <authorList>
            <person name="Pan G."/>
            <person name="Xu J."/>
            <person name="Li T."/>
            <person name="Xia Q."/>
            <person name="Liu S.L."/>
            <person name="Zhang G."/>
            <person name="Li S."/>
            <person name="Li C."/>
            <person name="Liu H."/>
            <person name="Yang L."/>
            <person name="Liu T."/>
            <person name="Zhang X."/>
            <person name="Wu Z."/>
            <person name="Fan W."/>
            <person name="Dang X."/>
            <person name="Xiang H."/>
            <person name="Tao M."/>
            <person name="Li Y."/>
            <person name="Hu J."/>
            <person name="Li Z."/>
            <person name="Lin L."/>
            <person name="Luo J."/>
            <person name="Geng L."/>
            <person name="Wang L."/>
            <person name="Long M."/>
            <person name="Wan Y."/>
            <person name="He N."/>
            <person name="Zhang Z."/>
            <person name="Lu C."/>
            <person name="Keeling P.J."/>
            <person name="Wang J."/>
            <person name="Xiang Z."/>
            <person name="Zhou Z."/>
        </authorList>
    </citation>
    <scope>NUCLEOTIDE SEQUENCE [LARGE SCALE GENOMIC DNA]</scope>
    <source>
        <strain evidence="3">CQ1 / CVCC 102059</strain>
    </source>
</reference>
<dbReference type="HOGENOM" id="CLU_3050911_0_0_1"/>
<feature type="transmembrane region" description="Helical" evidence="1">
    <location>
        <begin position="21"/>
        <end position="41"/>
    </location>
</feature>